<sequence length="226" mass="23971">MPFRKENVLKCSAFQDIKQEDMTNNKVQRLAIIAISTAFLAVASQLTIPLPLVPLTLQTLAVGIMATLLKPLDSILAICLYLMLGAIGMPVFAGGAAGFGVILGPTGGFLIGFLLQSQQVSLLGQTAFMVKSTRGKLILYSAANIIGAAWCLALGTVWLSLVARLSLQAAFKSGFLPFIIPGLVKAILAALIGYALRRALKTHPYFAAAPAKQAEKVEETEVAEKV</sequence>
<dbReference type="Pfam" id="PF02632">
    <property type="entry name" value="BioY"/>
    <property type="match status" value="1"/>
</dbReference>
<evidence type="ECO:0000256" key="8">
    <source>
        <dbReference type="SAM" id="Phobius"/>
    </source>
</evidence>
<keyword evidence="3" id="KW-0813">Transport</keyword>
<keyword evidence="6 8" id="KW-1133">Transmembrane helix</keyword>
<comment type="caution">
    <text evidence="9">The sequence shown here is derived from an EMBL/GenBank/DDBJ whole genome shotgun (WGS) entry which is preliminary data.</text>
</comment>
<keyword evidence="5 8" id="KW-0812">Transmembrane</keyword>
<comment type="subcellular location">
    <subcellularLocation>
        <location evidence="1">Cell membrane</location>
        <topology evidence="1">Multi-pass membrane protein</topology>
    </subcellularLocation>
</comment>
<dbReference type="GO" id="GO:0015225">
    <property type="term" value="F:biotin transmembrane transporter activity"/>
    <property type="evidence" value="ECO:0007669"/>
    <property type="project" value="InterPro"/>
</dbReference>
<gene>
    <name evidence="9" type="ORF">RsY01_1455</name>
</gene>
<evidence type="ECO:0000256" key="6">
    <source>
        <dbReference type="ARBA" id="ARBA00022989"/>
    </source>
</evidence>
<evidence type="ECO:0000256" key="5">
    <source>
        <dbReference type="ARBA" id="ARBA00022692"/>
    </source>
</evidence>
<keyword evidence="4" id="KW-1003">Cell membrane</keyword>
<dbReference type="PANTHER" id="PTHR34295">
    <property type="entry name" value="BIOTIN TRANSPORTER BIOY"/>
    <property type="match status" value="1"/>
</dbReference>
<organism evidence="9 10">
    <name type="scientific">Pseudolactococcus reticulitermitis</name>
    <dbReference type="NCBI Taxonomy" id="2025039"/>
    <lineage>
        <taxon>Bacteria</taxon>
        <taxon>Bacillati</taxon>
        <taxon>Bacillota</taxon>
        <taxon>Bacilli</taxon>
        <taxon>Lactobacillales</taxon>
        <taxon>Streptococcaceae</taxon>
        <taxon>Pseudolactococcus</taxon>
    </lineage>
</organism>
<dbReference type="Proteomes" id="UP000218689">
    <property type="component" value="Unassembled WGS sequence"/>
</dbReference>
<keyword evidence="7 8" id="KW-0472">Membrane</keyword>
<evidence type="ECO:0008006" key="11">
    <source>
        <dbReference type="Google" id="ProtNLM"/>
    </source>
</evidence>
<dbReference type="EMBL" id="BEDT01000003">
    <property type="protein sequence ID" value="GAX47851.1"/>
    <property type="molecule type" value="Genomic_DNA"/>
</dbReference>
<protein>
    <recommendedName>
        <fullName evidence="11">Biotin transporter</fullName>
    </recommendedName>
</protein>
<accession>A0A224XE44</accession>
<evidence type="ECO:0000256" key="4">
    <source>
        <dbReference type="ARBA" id="ARBA00022475"/>
    </source>
</evidence>
<keyword evidence="10" id="KW-1185">Reference proteome</keyword>
<evidence type="ECO:0000256" key="7">
    <source>
        <dbReference type="ARBA" id="ARBA00023136"/>
    </source>
</evidence>
<comment type="similarity">
    <text evidence="2">Belongs to the BioY family.</text>
</comment>
<dbReference type="AlphaFoldDB" id="A0A224XE44"/>
<proteinExistence type="inferred from homology"/>
<dbReference type="PANTHER" id="PTHR34295:SF4">
    <property type="entry name" value="BIOTIN TRANSPORTER BIOY-RELATED"/>
    <property type="match status" value="1"/>
</dbReference>
<feature type="transmembrane region" description="Helical" evidence="8">
    <location>
        <begin position="76"/>
        <end position="103"/>
    </location>
</feature>
<evidence type="ECO:0000313" key="10">
    <source>
        <dbReference type="Proteomes" id="UP000218689"/>
    </source>
</evidence>
<evidence type="ECO:0000313" key="9">
    <source>
        <dbReference type="EMBL" id="GAX47851.1"/>
    </source>
</evidence>
<evidence type="ECO:0000256" key="1">
    <source>
        <dbReference type="ARBA" id="ARBA00004651"/>
    </source>
</evidence>
<dbReference type="InterPro" id="IPR003784">
    <property type="entry name" value="BioY"/>
</dbReference>
<feature type="transmembrane region" description="Helical" evidence="8">
    <location>
        <begin position="175"/>
        <end position="196"/>
    </location>
</feature>
<reference evidence="10" key="1">
    <citation type="submission" date="2017-08" db="EMBL/GenBank/DDBJ databases">
        <title>Draft genome sequence of Lactococcus sp. strain Rs-Y01, isolated from the gut of the lower termite Reticulitermes speratus.</title>
        <authorList>
            <person name="Ohkuma M."/>
            <person name="Yuki M."/>
        </authorList>
    </citation>
    <scope>NUCLEOTIDE SEQUENCE [LARGE SCALE GENOMIC DNA]</scope>
    <source>
        <strain evidence="10">Rs-Y01</strain>
    </source>
</reference>
<feature type="transmembrane region" description="Helical" evidence="8">
    <location>
        <begin position="137"/>
        <end position="163"/>
    </location>
</feature>
<dbReference type="Gene3D" id="1.10.1760.20">
    <property type="match status" value="1"/>
</dbReference>
<evidence type="ECO:0000256" key="2">
    <source>
        <dbReference type="ARBA" id="ARBA00010692"/>
    </source>
</evidence>
<name>A0A224XE44_9LACT</name>
<dbReference type="GO" id="GO:0005886">
    <property type="term" value="C:plasma membrane"/>
    <property type="evidence" value="ECO:0007669"/>
    <property type="project" value="UniProtKB-SubCell"/>
</dbReference>
<feature type="transmembrane region" description="Helical" evidence="8">
    <location>
        <begin position="27"/>
        <end position="46"/>
    </location>
</feature>
<evidence type="ECO:0000256" key="3">
    <source>
        <dbReference type="ARBA" id="ARBA00022448"/>
    </source>
</evidence>